<evidence type="ECO:0000313" key="1">
    <source>
        <dbReference type="EMBL" id="KAJ7516577.1"/>
    </source>
</evidence>
<proteinExistence type="predicted"/>
<sequence length="86" mass="10252">MEVSERAIQVPSIQMFQPTWFILSIFLLELISAIQNQKPWHENYRQEGYWMVSNPYEVDHEGTLARRQHEVRWTFSSSSLRVSNPV</sequence>
<organism evidence="1 2">
    <name type="scientific">Diphasiastrum complanatum</name>
    <name type="common">Issler's clubmoss</name>
    <name type="synonym">Lycopodium complanatum</name>
    <dbReference type="NCBI Taxonomy" id="34168"/>
    <lineage>
        <taxon>Eukaryota</taxon>
        <taxon>Viridiplantae</taxon>
        <taxon>Streptophyta</taxon>
        <taxon>Embryophyta</taxon>
        <taxon>Tracheophyta</taxon>
        <taxon>Lycopodiopsida</taxon>
        <taxon>Lycopodiales</taxon>
        <taxon>Lycopodiaceae</taxon>
        <taxon>Lycopodioideae</taxon>
        <taxon>Diphasiastrum</taxon>
    </lineage>
</organism>
<comment type="caution">
    <text evidence="1">The sequence shown here is derived from an EMBL/GenBank/DDBJ whole genome shotgun (WGS) entry which is preliminary data.</text>
</comment>
<reference evidence="2" key="1">
    <citation type="journal article" date="2024" name="Proc. Natl. Acad. Sci. U.S.A.">
        <title>Extraordinary preservation of gene collinearity over three hundred million years revealed in homosporous lycophytes.</title>
        <authorList>
            <person name="Li C."/>
            <person name="Wickell D."/>
            <person name="Kuo L.Y."/>
            <person name="Chen X."/>
            <person name="Nie B."/>
            <person name="Liao X."/>
            <person name="Peng D."/>
            <person name="Ji J."/>
            <person name="Jenkins J."/>
            <person name="Williams M."/>
            <person name="Shu S."/>
            <person name="Plott C."/>
            <person name="Barry K."/>
            <person name="Rajasekar S."/>
            <person name="Grimwood J."/>
            <person name="Han X."/>
            <person name="Sun S."/>
            <person name="Hou Z."/>
            <person name="He W."/>
            <person name="Dai G."/>
            <person name="Sun C."/>
            <person name="Schmutz J."/>
            <person name="Leebens-Mack J.H."/>
            <person name="Li F.W."/>
            <person name="Wang L."/>
        </authorList>
    </citation>
    <scope>NUCLEOTIDE SEQUENCE [LARGE SCALE GENOMIC DNA]</scope>
    <source>
        <strain evidence="2">cv. PW_Plant_1</strain>
    </source>
</reference>
<protein>
    <submittedName>
        <fullName evidence="1">Uncharacterized protein</fullName>
    </submittedName>
</protein>
<dbReference type="Proteomes" id="UP001162992">
    <property type="component" value="Chromosome 22"/>
</dbReference>
<dbReference type="EMBL" id="CM055113">
    <property type="protein sequence ID" value="KAJ7516577.1"/>
    <property type="molecule type" value="Genomic_DNA"/>
</dbReference>
<keyword evidence="2" id="KW-1185">Reference proteome</keyword>
<accession>A0ACC2AG79</accession>
<evidence type="ECO:0000313" key="2">
    <source>
        <dbReference type="Proteomes" id="UP001162992"/>
    </source>
</evidence>
<gene>
    <name evidence="1" type="ORF">O6H91_22G063900</name>
</gene>
<name>A0ACC2AG79_DIPCM</name>